<keyword evidence="3" id="KW-1185">Reference proteome</keyword>
<evidence type="ECO:0000313" key="2">
    <source>
        <dbReference type="EMBL" id="CAB4001914.1"/>
    </source>
</evidence>
<feature type="compositionally biased region" description="Polar residues" evidence="1">
    <location>
        <begin position="1"/>
        <end position="13"/>
    </location>
</feature>
<protein>
    <submittedName>
        <fullName evidence="2">Uncharacterized protein</fullName>
    </submittedName>
</protein>
<feature type="region of interest" description="Disordered" evidence="1">
    <location>
        <begin position="1"/>
        <end position="27"/>
    </location>
</feature>
<sequence>MAVKTSDSAQSTVLLRRPLPPKITLSQTNANYQKCNTKNLDGKREKLRKKECLTLHSKEKTGAAAASVDFARQACNLDSALVLYKPRGPDPLPARQPRRLKDNPYEFPAEGRFLPSLPEFTLEQFVQRCDAPGKDASELAARQFIGRSDDTWFMKRINELNRQQELYKQVIDGVVHTI</sequence>
<dbReference type="OrthoDB" id="660555at2759"/>
<dbReference type="AlphaFoldDB" id="A0A7D9IBQ0"/>
<evidence type="ECO:0000256" key="1">
    <source>
        <dbReference type="SAM" id="MobiDB-lite"/>
    </source>
</evidence>
<comment type="caution">
    <text evidence="2">The sequence shown here is derived from an EMBL/GenBank/DDBJ whole genome shotgun (WGS) entry which is preliminary data.</text>
</comment>
<evidence type="ECO:0000313" key="3">
    <source>
        <dbReference type="Proteomes" id="UP001152795"/>
    </source>
</evidence>
<dbReference type="EMBL" id="CACRXK020004207">
    <property type="protein sequence ID" value="CAB4001914.1"/>
    <property type="molecule type" value="Genomic_DNA"/>
</dbReference>
<gene>
    <name evidence="2" type="ORF">PACLA_8A063026</name>
</gene>
<accession>A0A7D9IBQ0</accession>
<name>A0A7D9IBQ0_PARCT</name>
<proteinExistence type="predicted"/>
<organism evidence="2 3">
    <name type="scientific">Paramuricea clavata</name>
    <name type="common">Red gorgonian</name>
    <name type="synonym">Violescent sea-whip</name>
    <dbReference type="NCBI Taxonomy" id="317549"/>
    <lineage>
        <taxon>Eukaryota</taxon>
        <taxon>Metazoa</taxon>
        <taxon>Cnidaria</taxon>
        <taxon>Anthozoa</taxon>
        <taxon>Octocorallia</taxon>
        <taxon>Malacalcyonacea</taxon>
        <taxon>Plexauridae</taxon>
        <taxon>Paramuricea</taxon>
    </lineage>
</organism>
<reference evidence="2" key="1">
    <citation type="submission" date="2020-04" db="EMBL/GenBank/DDBJ databases">
        <authorList>
            <person name="Alioto T."/>
            <person name="Alioto T."/>
            <person name="Gomez Garrido J."/>
        </authorList>
    </citation>
    <scope>NUCLEOTIDE SEQUENCE</scope>
    <source>
        <strain evidence="2">A484AB</strain>
    </source>
</reference>
<dbReference type="Proteomes" id="UP001152795">
    <property type="component" value="Unassembled WGS sequence"/>
</dbReference>